<accession>A0A0B5EX06</accession>
<dbReference type="InterPro" id="IPR050267">
    <property type="entry name" value="Anti-sigma-factor_SerPK"/>
</dbReference>
<dbReference type="AlphaFoldDB" id="A0A0B5EX06"/>
<sequence length="136" mass="14527">MCTGEVTVVPQRGRAVPASAAEARQEVEFLLYDRYLTGSAAARQSSTDALLVTSELVTNALVHGGGLTGFRAELAPGGLRLTAQDRSAELPRLRSEPRDLLPGGYGWPLICRLAQEITLRLLPGGGKQISLFLPLD</sequence>
<dbReference type="PANTHER" id="PTHR35526:SF3">
    <property type="entry name" value="ANTI-SIGMA-F FACTOR RSBW"/>
    <property type="match status" value="1"/>
</dbReference>
<dbReference type="CDD" id="cd16936">
    <property type="entry name" value="HATPase_RsbW-like"/>
    <property type="match status" value="1"/>
</dbReference>
<keyword evidence="2" id="KW-1185">Reference proteome</keyword>
<evidence type="ECO:0000313" key="2">
    <source>
        <dbReference type="Proteomes" id="UP000031523"/>
    </source>
</evidence>
<name>A0A0B5EX06_STRA4</name>
<dbReference type="PANTHER" id="PTHR35526">
    <property type="entry name" value="ANTI-SIGMA-F FACTOR RSBW-RELATED"/>
    <property type="match status" value="1"/>
</dbReference>
<evidence type="ECO:0008006" key="3">
    <source>
        <dbReference type="Google" id="ProtNLM"/>
    </source>
</evidence>
<protein>
    <recommendedName>
        <fullName evidence="3">ATP-binding protein</fullName>
    </recommendedName>
</protein>
<dbReference type="EMBL" id="CP010519">
    <property type="protein sequence ID" value="AJE83755.1"/>
    <property type="molecule type" value="Genomic_DNA"/>
</dbReference>
<dbReference type="KEGG" id="sals:SLNWT_3379"/>
<evidence type="ECO:0000313" key="1">
    <source>
        <dbReference type="EMBL" id="AJE83755.1"/>
    </source>
</evidence>
<dbReference type="SUPFAM" id="SSF55874">
    <property type="entry name" value="ATPase domain of HSP90 chaperone/DNA topoisomerase II/histidine kinase"/>
    <property type="match status" value="1"/>
</dbReference>
<dbReference type="InterPro" id="IPR036890">
    <property type="entry name" value="HATPase_C_sf"/>
</dbReference>
<gene>
    <name evidence="1" type="ORF">SLNWT_3379</name>
</gene>
<dbReference type="Gene3D" id="3.30.565.10">
    <property type="entry name" value="Histidine kinase-like ATPase, C-terminal domain"/>
    <property type="match status" value="1"/>
</dbReference>
<dbReference type="Proteomes" id="UP000031523">
    <property type="component" value="Chromosome"/>
</dbReference>
<proteinExistence type="predicted"/>
<reference evidence="1 2" key="1">
    <citation type="submission" date="2015-01" db="EMBL/GenBank/DDBJ databases">
        <title>Enhanced salinomycin production by adjusting the supply of polyketide extender units in Streptomyce albus DSM 41398.</title>
        <authorList>
            <person name="Lu C."/>
        </authorList>
    </citation>
    <scope>NUCLEOTIDE SEQUENCE [LARGE SCALE GENOMIC DNA]</scope>
    <source>
        <strain evidence="2">ATCC 21838 / DSM 41398 / FERM P-419 / JCM 4703 / NBRC 107858</strain>
    </source>
</reference>
<organism evidence="1 2">
    <name type="scientific">Streptomyces albus (strain ATCC 21838 / DSM 41398 / FERM P-419 / JCM 4703 / NBRC 107858)</name>
    <dbReference type="NCBI Taxonomy" id="1081613"/>
    <lineage>
        <taxon>Bacteria</taxon>
        <taxon>Bacillati</taxon>
        <taxon>Actinomycetota</taxon>
        <taxon>Actinomycetes</taxon>
        <taxon>Kitasatosporales</taxon>
        <taxon>Streptomycetaceae</taxon>
        <taxon>Streptomyces</taxon>
    </lineage>
</organism>